<dbReference type="InterPro" id="IPR013078">
    <property type="entry name" value="His_Pase_superF_clade-1"/>
</dbReference>
<dbReference type="InterPro" id="IPR050275">
    <property type="entry name" value="PGM_Phosphatase"/>
</dbReference>
<evidence type="ECO:0000313" key="2">
    <source>
        <dbReference type="Proteomes" id="UP000789833"/>
    </source>
</evidence>
<evidence type="ECO:0000313" key="1">
    <source>
        <dbReference type="EMBL" id="CAG9622493.1"/>
    </source>
</evidence>
<reference evidence="1 2" key="1">
    <citation type="submission" date="2021-10" db="EMBL/GenBank/DDBJ databases">
        <authorList>
            <person name="Criscuolo A."/>
        </authorList>
    </citation>
    <scope>NUCLEOTIDE SEQUENCE [LARGE SCALE GENOMIC DNA]</scope>
    <source>
        <strain evidence="2">CIP 111883</strain>
    </source>
</reference>
<evidence type="ECO:0008006" key="3">
    <source>
        <dbReference type="Google" id="ProtNLM"/>
    </source>
</evidence>
<dbReference type="Pfam" id="PF00300">
    <property type="entry name" value="His_Phos_1"/>
    <property type="match status" value="1"/>
</dbReference>
<proteinExistence type="predicted"/>
<dbReference type="PANTHER" id="PTHR48100">
    <property type="entry name" value="BROAD-SPECIFICITY PHOSPHATASE YOR283W-RELATED"/>
    <property type="match status" value="1"/>
</dbReference>
<dbReference type="CDD" id="cd07067">
    <property type="entry name" value="HP_PGM_like"/>
    <property type="match status" value="1"/>
</dbReference>
<gene>
    <name evidence="1" type="ORF">BACCIP111883_03284</name>
</gene>
<sequence>MTTVYFVRHAHSVYTPDELGRPLSSEGMMDAERVTEILGEAPIEVVLSSPYRRAIQTVQGAADYFGLTVEVHENLKERTLSKVPIGDFATAIKKVWQEPDFSWKDGESNNEAQSRGIQIFEHILEKYDGKNIVIGSHGNIMVLIMNHYNSAFDLSFWNNLDMPDIYKLIFNNSKLISVEKLWER</sequence>
<dbReference type="RefSeq" id="WP_230503181.1">
    <property type="nucleotide sequence ID" value="NZ_CAKJTJ010000022.1"/>
</dbReference>
<comment type="caution">
    <text evidence="1">The sequence shown here is derived from an EMBL/GenBank/DDBJ whole genome shotgun (WGS) entry which is preliminary data.</text>
</comment>
<dbReference type="EMBL" id="CAKJTJ010000022">
    <property type="protein sequence ID" value="CAG9622493.1"/>
    <property type="molecule type" value="Genomic_DNA"/>
</dbReference>
<dbReference type="SMART" id="SM00855">
    <property type="entry name" value="PGAM"/>
    <property type="match status" value="1"/>
</dbReference>
<dbReference type="Gene3D" id="3.40.50.1240">
    <property type="entry name" value="Phosphoglycerate mutase-like"/>
    <property type="match status" value="1"/>
</dbReference>
<organism evidence="1 2">
    <name type="scientific">Sutcliffiella rhizosphaerae</name>
    <dbReference type="NCBI Taxonomy" id="2880967"/>
    <lineage>
        <taxon>Bacteria</taxon>
        <taxon>Bacillati</taxon>
        <taxon>Bacillota</taxon>
        <taxon>Bacilli</taxon>
        <taxon>Bacillales</taxon>
        <taxon>Bacillaceae</taxon>
        <taxon>Sutcliffiella</taxon>
    </lineage>
</organism>
<dbReference type="Proteomes" id="UP000789833">
    <property type="component" value="Unassembled WGS sequence"/>
</dbReference>
<name>A0ABM8YR72_9BACI</name>
<dbReference type="InterPro" id="IPR029033">
    <property type="entry name" value="His_PPase_superfam"/>
</dbReference>
<accession>A0ABM8YR72</accession>
<protein>
    <recommendedName>
        <fullName evidence="3">Histidine phosphatase family protein</fullName>
    </recommendedName>
</protein>
<dbReference type="SUPFAM" id="SSF53254">
    <property type="entry name" value="Phosphoglycerate mutase-like"/>
    <property type="match status" value="1"/>
</dbReference>
<keyword evidence="2" id="KW-1185">Reference proteome</keyword>
<dbReference type="PANTHER" id="PTHR48100:SF59">
    <property type="entry name" value="ADENOSYLCOBALAMIN_ALPHA-RIBAZOLE PHOSPHATASE"/>
    <property type="match status" value="1"/>
</dbReference>